<dbReference type="Proteomes" id="UP000799324">
    <property type="component" value="Unassembled WGS sequence"/>
</dbReference>
<dbReference type="EMBL" id="MU004471">
    <property type="protein sequence ID" value="KAF2649986.1"/>
    <property type="molecule type" value="Genomic_DNA"/>
</dbReference>
<protein>
    <recommendedName>
        <fullName evidence="1">BTB domain-containing protein</fullName>
    </recommendedName>
</protein>
<feature type="non-terminal residue" evidence="2">
    <location>
        <position position="71"/>
    </location>
</feature>
<feature type="non-terminal residue" evidence="2">
    <location>
        <position position="1"/>
    </location>
</feature>
<proteinExistence type="predicted"/>
<dbReference type="Gene3D" id="3.30.710.10">
    <property type="entry name" value="Potassium Channel Kv1.1, Chain A"/>
    <property type="match status" value="1"/>
</dbReference>
<evidence type="ECO:0000313" key="3">
    <source>
        <dbReference type="Proteomes" id="UP000799324"/>
    </source>
</evidence>
<gene>
    <name evidence="2" type="ORF">K491DRAFT_573422</name>
</gene>
<dbReference type="AlphaFoldDB" id="A0A6A6SQ63"/>
<organism evidence="2 3">
    <name type="scientific">Lophiostoma macrostomum CBS 122681</name>
    <dbReference type="NCBI Taxonomy" id="1314788"/>
    <lineage>
        <taxon>Eukaryota</taxon>
        <taxon>Fungi</taxon>
        <taxon>Dikarya</taxon>
        <taxon>Ascomycota</taxon>
        <taxon>Pezizomycotina</taxon>
        <taxon>Dothideomycetes</taxon>
        <taxon>Pleosporomycetidae</taxon>
        <taxon>Pleosporales</taxon>
        <taxon>Lophiostomataceae</taxon>
        <taxon>Lophiostoma</taxon>
    </lineage>
</organism>
<dbReference type="Pfam" id="PF00651">
    <property type="entry name" value="BTB"/>
    <property type="match status" value="1"/>
</dbReference>
<dbReference type="InterPro" id="IPR000210">
    <property type="entry name" value="BTB/POZ_dom"/>
</dbReference>
<keyword evidence="3" id="KW-1185">Reference proteome</keyword>
<reference evidence="2" key="1">
    <citation type="journal article" date="2020" name="Stud. Mycol.">
        <title>101 Dothideomycetes genomes: a test case for predicting lifestyles and emergence of pathogens.</title>
        <authorList>
            <person name="Haridas S."/>
            <person name="Albert R."/>
            <person name="Binder M."/>
            <person name="Bloem J."/>
            <person name="Labutti K."/>
            <person name="Salamov A."/>
            <person name="Andreopoulos B."/>
            <person name="Baker S."/>
            <person name="Barry K."/>
            <person name="Bills G."/>
            <person name="Bluhm B."/>
            <person name="Cannon C."/>
            <person name="Castanera R."/>
            <person name="Culley D."/>
            <person name="Daum C."/>
            <person name="Ezra D."/>
            <person name="Gonzalez J."/>
            <person name="Henrissat B."/>
            <person name="Kuo A."/>
            <person name="Liang C."/>
            <person name="Lipzen A."/>
            <person name="Lutzoni F."/>
            <person name="Magnuson J."/>
            <person name="Mondo S."/>
            <person name="Nolan M."/>
            <person name="Ohm R."/>
            <person name="Pangilinan J."/>
            <person name="Park H.-J."/>
            <person name="Ramirez L."/>
            <person name="Alfaro M."/>
            <person name="Sun H."/>
            <person name="Tritt A."/>
            <person name="Yoshinaga Y."/>
            <person name="Zwiers L.-H."/>
            <person name="Turgeon B."/>
            <person name="Goodwin S."/>
            <person name="Spatafora J."/>
            <person name="Crous P."/>
            <person name="Grigoriev I."/>
        </authorList>
    </citation>
    <scope>NUCLEOTIDE SEQUENCE</scope>
    <source>
        <strain evidence="2">CBS 122681</strain>
    </source>
</reference>
<name>A0A6A6SQ63_9PLEO</name>
<dbReference type="PANTHER" id="PTHR47843:SF7">
    <property type="entry name" value="BTB DOMAIN-CONTAINING PROTEIN"/>
    <property type="match status" value="1"/>
</dbReference>
<evidence type="ECO:0000259" key="1">
    <source>
        <dbReference type="PROSITE" id="PS50097"/>
    </source>
</evidence>
<dbReference type="InterPro" id="IPR011333">
    <property type="entry name" value="SKP1/BTB/POZ_sf"/>
</dbReference>
<dbReference type="OrthoDB" id="6359816at2759"/>
<sequence>RYKNSKTLSDITIKYGTNGERIFYGHKIILCKYSRWFQAAFTGNFKESEDKEMTLHDDDPDALEVLVGFTY</sequence>
<dbReference type="PANTHER" id="PTHR47843">
    <property type="entry name" value="BTB DOMAIN-CONTAINING PROTEIN-RELATED"/>
    <property type="match status" value="1"/>
</dbReference>
<accession>A0A6A6SQ63</accession>
<dbReference type="SUPFAM" id="SSF54695">
    <property type="entry name" value="POZ domain"/>
    <property type="match status" value="1"/>
</dbReference>
<dbReference type="PROSITE" id="PS50097">
    <property type="entry name" value="BTB"/>
    <property type="match status" value="1"/>
</dbReference>
<dbReference type="CDD" id="cd18186">
    <property type="entry name" value="BTB_POZ_ZBTB_KLHL-like"/>
    <property type="match status" value="1"/>
</dbReference>
<evidence type="ECO:0000313" key="2">
    <source>
        <dbReference type="EMBL" id="KAF2649986.1"/>
    </source>
</evidence>
<feature type="domain" description="BTB" evidence="1">
    <location>
        <begin position="9"/>
        <end position="71"/>
    </location>
</feature>